<sequence>MHGRQPKRRVSAMAAVNRMKAPASLGSSGGLEDFEEDVEALIRENQLQRRSVAAAAERERELNIYRSDSAPPTVEGARNAIDSLFGGRPGVGGLNGYDFGAGLSVEEMTLHPEYLSYYYSTEHLNPRLPPPALSKEDWRVAQRFQVGASTFARIDDRRKEVAGVGIGDGGSSLLFSLQPGLPMRDVDGELAERRTGSQRNSLRQAPAEWAEQGRDSLVEVLGVGSVRRRKSFADALQEELGQSISVSSHMSRLASRNDFVNVEGPAGVTDIPRAQFQDSLKTVDYLKSKASSASLIRVQSFGSSASRSFASAMGSSLVRSATPDPQPSGRSSSPCLPTLGGREDFPSNGSSTCMAAHKDITTAFSGLNLSNSGLSNDDNNIRGASPQDFAKKADNLFSASNGHNNRLQQDVIKTEIDASNISSFPVSSKNIGIPERNMSKLTFGTQIDLSKHVTLGNGYPKIPSGSMMSNGFGNPENPRITGIDFSGSQASNSPLSQGLPTSVNHQIDAGGMIGQYLNITGIQAPLIEPLLAQHLQRNHSLPHGAFGLGGNLVTSSMDMSAYQKAYFKALLAQQKLQYELPFLGNSGAFFNNEYYTTLASSLGLQYPINSVSSSILPSLGSISPLRQEDNLSQRPMMKSSARVSVGSWNSEYGVMEEDFALSLLDELKSNKSRSFELLDIVGHVVEFSADQYGSRFIQQKLETASIEEKNKIFPEIFPHSRALITDVFGNYVIQKACSSPFLEHGSEIQKKQLSGQLIGHVLPLSLQMYGCRVIQKALEVVDVEQQTKIVLELDGSIMKCVRDQNGNHVIQKCIECVPQERIQFIISAFYGQVVPLSTHPYGCRVIQRVLEHCDDAKTQGIMMEEILQAICSLAQDQYGNYVVQHILQHGKQHERSAIICKLAGQIVKMSQQKFASNVIEKCLTYGSPEERQLLINEMLGSTDENEPLQAMMKDQFGNYVVQKALETCDDKNRELILSRIKAHVNSLKRYTYGKHIAARVEKVIVAGERRIGMSSFTP</sequence>
<dbReference type="PANTHER" id="PTHR12537:SF12">
    <property type="entry name" value="MATERNAL PROTEIN PUMILIO"/>
    <property type="match status" value="1"/>
</dbReference>
<feature type="repeat" description="Pumilio" evidence="7">
    <location>
        <begin position="937"/>
        <end position="978"/>
    </location>
</feature>
<keyword evidence="11" id="KW-1185">Reference proteome</keyword>
<organism evidence="10 11">
    <name type="scientific">Colocasia esculenta</name>
    <name type="common">Wild taro</name>
    <name type="synonym">Arum esculentum</name>
    <dbReference type="NCBI Taxonomy" id="4460"/>
    <lineage>
        <taxon>Eukaryota</taxon>
        <taxon>Viridiplantae</taxon>
        <taxon>Streptophyta</taxon>
        <taxon>Embryophyta</taxon>
        <taxon>Tracheophyta</taxon>
        <taxon>Spermatophyta</taxon>
        <taxon>Magnoliopsida</taxon>
        <taxon>Liliopsida</taxon>
        <taxon>Araceae</taxon>
        <taxon>Aroideae</taxon>
        <taxon>Colocasieae</taxon>
        <taxon>Colocasia</taxon>
    </lineage>
</organism>
<comment type="caution">
    <text evidence="10">The sequence shown here is derived from an EMBL/GenBank/DDBJ whole genome shotgun (WGS) entry which is preliminary data.</text>
</comment>
<dbReference type="SMART" id="SM00025">
    <property type="entry name" value="Pumilio"/>
    <property type="match status" value="8"/>
</dbReference>
<dbReference type="InterPro" id="IPR033712">
    <property type="entry name" value="Pumilio_RNA-bd"/>
</dbReference>
<keyword evidence="3" id="KW-0677">Repeat</keyword>
<keyword evidence="5" id="KW-0694">RNA-binding</keyword>
<evidence type="ECO:0000256" key="6">
    <source>
        <dbReference type="ARBA" id="ARBA00055193"/>
    </source>
</evidence>
<feature type="domain" description="PUM-HD" evidence="9">
    <location>
        <begin position="659"/>
        <end position="1004"/>
    </location>
</feature>
<evidence type="ECO:0000313" key="11">
    <source>
        <dbReference type="Proteomes" id="UP000652761"/>
    </source>
</evidence>
<feature type="repeat" description="Pumilio" evidence="7">
    <location>
        <begin position="828"/>
        <end position="863"/>
    </location>
</feature>
<feature type="repeat" description="Pumilio" evidence="7">
    <location>
        <begin position="756"/>
        <end position="792"/>
    </location>
</feature>
<dbReference type="AlphaFoldDB" id="A0A843X1Y5"/>
<dbReference type="Pfam" id="PF07990">
    <property type="entry name" value="NABP"/>
    <property type="match status" value="2"/>
</dbReference>
<dbReference type="PROSITE" id="PS50302">
    <property type="entry name" value="PUM"/>
    <property type="match status" value="6"/>
</dbReference>
<dbReference type="InterPro" id="IPR001313">
    <property type="entry name" value="Pumilio_RNA-bd_rpt"/>
</dbReference>
<dbReference type="Pfam" id="PF00806">
    <property type="entry name" value="PUF"/>
    <property type="match status" value="8"/>
</dbReference>
<dbReference type="InterPro" id="IPR011989">
    <property type="entry name" value="ARM-like"/>
</dbReference>
<dbReference type="CDD" id="cd07920">
    <property type="entry name" value="Pumilio"/>
    <property type="match status" value="1"/>
</dbReference>
<keyword evidence="2" id="KW-0963">Cytoplasm</keyword>
<proteinExistence type="predicted"/>
<dbReference type="FunFam" id="1.25.10.10:FF:000004">
    <property type="entry name" value="Pumilio homolog 1 isoform 2"/>
    <property type="match status" value="1"/>
</dbReference>
<dbReference type="InterPro" id="IPR016024">
    <property type="entry name" value="ARM-type_fold"/>
</dbReference>
<evidence type="ECO:0000259" key="9">
    <source>
        <dbReference type="PROSITE" id="PS50303"/>
    </source>
</evidence>
<gene>
    <name evidence="10" type="ORF">Taro_045024</name>
</gene>
<feature type="repeat" description="Pumilio" evidence="7">
    <location>
        <begin position="865"/>
        <end position="900"/>
    </location>
</feature>
<evidence type="ECO:0000256" key="8">
    <source>
        <dbReference type="SAM" id="MobiDB-lite"/>
    </source>
</evidence>
<comment type="subcellular location">
    <subcellularLocation>
        <location evidence="1">Cytoplasm</location>
    </subcellularLocation>
</comment>
<dbReference type="Proteomes" id="UP000652761">
    <property type="component" value="Unassembled WGS sequence"/>
</dbReference>
<name>A0A843X1Y5_COLES</name>
<dbReference type="GO" id="GO:0006417">
    <property type="term" value="P:regulation of translation"/>
    <property type="evidence" value="ECO:0007669"/>
    <property type="project" value="UniProtKB-KW"/>
</dbReference>
<dbReference type="OrthoDB" id="668540at2759"/>
<dbReference type="PANTHER" id="PTHR12537">
    <property type="entry name" value="RNA BINDING PROTEIN PUMILIO-RELATED"/>
    <property type="match status" value="1"/>
</dbReference>
<feature type="repeat" description="Pumilio" evidence="7">
    <location>
        <begin position="901"/>
        <end position="936"/>
    </location>
</feature>
<evidence type="ECO:0000256" key="2">
    <source>
        <dbReference type="ARBA" id="ARBA00022490"/>
    </source>
</evidence>
<comment type="function">
    <text evidence="6">Sequence-specific RNA-binding protein that regulates translation and mRNA stability by binding the 3'-UTR of target mRNAs. Binds the APUM-binding elements (APBEs) in the 3'-UTR mRNA sequence of CLV1, PNH, WUS and FAS2.</text>
</comment>
<evidence type="ECO:0000256" key="1">
    <source>
        <dbReference type="ARBA" id="ARBA00004496"/>
    </source>
</evidence>
<dbReference type="GO" id="GO:0003729">
    <property type="term" value="F:mRNA binding"/>
    <property type="evidence" value="ECO:0007669"/>
    <property type="project" value="UniProtKB-ARBA"/>
</dbReference>
<dbReference type="InterPro" id="IPR033133">
    <property type="entry name" value="PUM-HD"/>
</dbReference>
<reference evidence="10" key="1">
    <citation type="submission" date="2017-07" db="EMBL/GenBank/DDBJ databases">
        <title>Taro Niue Genome Assembly and Annotation.</title>
        <authorList>
            <person name="Atibalentja N."/>
            <person name="Keating K."/>
            <person name="Fields C.J."/>
        </authorList>
    </citation>
    <scope>NUCLEOTIDE SEQUENCE</scope>
    <source>
        <strain evidence="10">Niue_2</strain>
        <tissue evidence="10">Leaf</tissue>
    </source>
</reference>
<protein>
    <recommendedName>
        <fullName evidence="9">PUM-HD domain-containing protein</fullName>
    </recommendedName>
</protein>
<keyword evidence="4" id="KW-0810">Translation regulation</keyword>
<evidence type="ECO:0000256" key="3">
    <source>
        <dbReference type="ARBA" id="ARBA00022737"/>
    </source>
</evidence>
<dbReference type="InterPro" id="IPR012940">
    <property type="entry name" value="NABP"/>
</dbReference>
<dbReference type="GO" id="GO:0005737">
    <property type="term" value="C:cytoplasm"/>
    <property type="evidence" value="ECO:0007669"/>
    <property type="project" value="UniProtKB-SubCell"/>
</dbReference>
<dbReference type="SUPFAM" id="SSF48371">
    <property type="entry name" value="ARM repeat"/>
    <property type="match status" value="1"/>
</dbReference>
<evidence type="ECO:0000256" key="7">
    <source>
        <dbReference type="PROSITE-ProRule" id="PRU00317"/>
    </source>
</evidence>
<evidence type="ECO:0000256" key="5">
    <source>
        <dbReference type="ARBA" id="ARBA00022884"/>
    </source>
</evidence>
<dbReference type="EMBL" id="NMUH01005199">
    <property type="protein sequence ID" value="MQM12111.1"/>
    <property type="molecule type" value="Genomic_DNA"/>
</dbReference>
<dbReference type="Gene3D" id="1.25.10.10">
    <property type="entry name" value="Leucine-rich Repeat Variant"/>
    <property type="match status" value="1"/>
</dbReference>
<evidence type="ECO:0000256" key="4">
    <source>
        <dbReference type="ARBA" id="ARBA00022845"/>
    </source>
</evidence>
<evidence type="ECO:0000313" key="10">
    <source>
        <dbReference type="EMBL" id="MQM12111.1"/>
    </source>
</evidence>
<feature type="region of interest" description="Disordered" evidence="8">
    <location>
        <begin position="317"/>
        <end position="350"/>
    </location>
</feature>
<accession>A0A843X1Y5</accession>
<dbReference type="PROSITE" id="PS50303">
    <property type="entry name" value="PUM_HD"/>
    <property type="match status" value="1"/>
</dbReference>
<feature type="repeat" description="Pumilio" evidence="7">
    <location>
        <begin position="679"/>
        <end position="714"/>
    </location>
</feature>